<protein>
    <submittedName>
        <fullName evidence="1">Uncharacterized protein</fullName>
    </submittedName>
</protein>
<keyword evidence="2" id="KW-1185">Reference proteome</keyword>
<reference evidence="1 2" key="1">
    <citation type="submission" date="2018-11" db="EMBL/GenBank/DDBJ databases">
        <title>Proposal to divide the Flavobacteriaceae and reorganize its genera based on Amino Acid Identity values calculated from whole genome sequences.</title>
        <authorList>
            <person name="Nicholson A.C."/>
            <person name="Gulvik C.A."/>
            <person name="Whitney A.M."/>
            <person name="Humrighouse B.W."/>
            <person name="Bell M."/>
            <person name="Holmes B."/>
            <person name="Steigerwalt A.G."/>
            <person name="Villarma A."/>
            <person name="Sheth M."/>
            <person name="Batra D."/>
            <person name="Pryor J."/>
            <person name="Bernardet J.-F."/>
            <person name="Hugo C."/>
            <person name="Kampfer P."/>
            <person name="Newman J."/>
            <person name="McQuiston J.R."/>
        </authorList>
    </citation>
    <scope>NUCLEOTIDE SEQUENCE [LARGE SCALE GENOMIC DNA]</scope>
    <source>
        <strain evidence="1 2">DSM 16927</strain>
    </source>
</reference>
<accession>A0ABN5S8S6</accession>
<dbReference type="Proteomes" id="UP000279541">
    <property type="component" value="Chromosome"/>
</dbReference>
<evidence type="ECO:0000313" key="2">
    <source>
        <dbReference type="Proteomes" id="UP000279541"/>
    </source>
</evidence>
<gene>
    <name evidence="1" type="ORF">EG359_02680</name>
</gene>
<evidence type="ECO:0000313" key="1">
    <source>
        <dbReference type="EMBL" id="AZA98576.1"/>
    </source>
</evidence>
<dbReference type="EMBL" id="CP033926">
    <property type="protein sequence ID" value="AZA98576.1"/>
    <property type="molecule type" value="Genomic_DNA"/>
</dbReference>
<sequence length="66" mass="7551">MVKPIFLVINFLELEVLKKNRVKTLPSPLKTLKVLSGLVCDSYQNKLQIMAFKSILNCLSMLPQIF</sequence>
<organism evidence="1 2">
    <name type="scientific">Chryseobacterium joostei</name>
    <dbReference type="NCBI Taxonomy" id="112234"/>
    <lineage>
        <taxon>Bacteria</taxon>
        <taxon>Pseudomonadati</taxon>
        <taxon>Bacteroidota</taxon>
        <taxon>Flavobacteriia</taxon>
        <taxon>Flavobacteriales</taxon>
        <taxon>Weeksellaceae</taxon>
        <taxon>Chryseobacterium group</taxon>
        <taxon>Chryseobacterium</taxon>
    </lineage>
</organism>
<name>A0ABN5S8S6_9FLAO</name>
<proteinExistence type="predicted"/>